<organism evidence="3 4">
    <name type="scientific">Arcicella gelida</name>
    <dbReference type="NCBI Taxonomy" id="2984195"/>
    <lineage>
        <taxon>Bacteria</taxon>
        <taxon>Pseudomonadati</taxon>
        <taxon>Bacteroidota</taxon>
        <taxon>Cytophagia</taxon>
        <taxon>Cytophagales</taxon>
        <taxon>Flectobacillaceae</taxon>
        <taxon>Arcicella</taxon>
    </lineage>
</organism>
<keyword evidence="1" id="KW-0732">Signal</keyword>
<dbReference type="EMBL" id="JAYGIL010000002">
    <property type="protein sequence ID" value="MEA5401469.1"/>
    <property type="molecule type" value="Genomic_DNA"/>
</dbReference>
<comment type="caution">
    <text evidence="3">The sequence shown here is derived from an EMBL/GenBank/DDBJ whole genome shotgun (WGS) entry which is preliminary data.</text>
</comment>
<reference evidence="3 4" key="1">
    <citation type="submission" date="2023-12" db="EMBL/GenBank/DDBJ databases">
        <title>Novel species of the genus Arcicella isolated from rivers.</title>
        <authorList>
            <person name="Lu H."/>
        </authorList>
    </citation>
    <scope>NUCLEOTIDE SEQUENCE [LARGE SCALE GENOMIC DNA]</scope>
    <source>
        <strain evidence="3 4">DC2W</strain>
    </source>
</reference>
<dbReference type="Pfam" id="PF18962">
    <property type="entry name" value="Por_Secre_tail"/>
    <property type="match status" value="1"/>
</dbReference>
<proteinExistence type="predicted"/>
<evidence type="ECO:0000313" key="4">
    <source>
        <dbReference type="Proteomes" id="UP001303899"/>
    </source>
</evidence>
<dbReference type="InterPro" id="IPR026444">
    <property type="entry name" value="Secre_tail"/>
</dbReference>
<evidence type="ECO:0000313" key="3">
    <source>
        <dbReference type="EMBL" id="MEA5401469.1"/>
    </source>
</evidence>
<dbReference type="NCBIfam" id="TIGR04183">
    <property type="entry name" value="Por_Secre_tail"/>
    <property type="match status" value="1"/>
</dbReference>
<feature type="signal peptide" evidence="1">
    <location>
        <begin position="1"/>
        <end position="21"/>
    </location>
</feature>
<gene>
    <name evidence="3" type="ORF">VB776_00990</name>
</gene>
<dbReference type="RefSeq" id="WP_323325128.1">
    <property type="nucleotide sequence ID" value="NZ_JAYGIL010000002.1"/>
</dbReference>
<keyword evidence="4" id="KW-1185">Reference proteome</keyword>
<sequence length="2313" mass="237822">MKTRIFLSLMLVICYCLSGMANPNINTNYASKISLRDVQIRIATIKISDKNIRQAHNKSIWSNNLAFAKELVDKMKTYFADENIVYAEYFIDKDPGFGKGTSIPITASASISNHSFSIALPTSISDGFHFITIRYKDALGRWSVSAVRPFFKDKIEQSSSTLPNVVSAEYFIDKDPGFGKGTSIAITSGTNINNHNFAIVLPTSISDGFHFITIRYKDALGRWSVSAVRPFFKDKIEQSSTTLPNVVSAEYFIDKDPGFGKGTSIAITSGTNINNHNFTIVLPASISDGFHFITIRYKDALGNWSVSAVRPFFKDKIEQSSSILPNIVSAEYFIDKDPGLGKGKSLTIKSGQTIDNFNFEVNLNALGLSKGTHFLHLRAKDANGVWGTVGTKTFVLSNEIVKITSLPSVYCTLNKIDIPYTIEGVFGSDNVFTAELSDTSGLFQESPIQLGSLTSTKNGMIRVDLPADLTGNNYKVRIVSTNPVRISDPKSLILKPTLPAVSVSNNLICQGASAILSATGCSGTVTWTGGLTGSSVTVTPTKSSNYKALCTLNTCKSDSSVAVTITVLPKPTQPKITVSNASICVGSSSVLTASACTGGTLTWTGGLTGSSVTVSPIKTTSYKTLCTIAGCKSDSSLATTVTVISKPAQPKITTSNASICVGSSSTLTATACTGGTLSWTGGLTGSSVTVSPTKTTAYKALCSIAGCKSDSSLATTITVITKPTQPKITASNASICLGSSSVLTATACTGGTLTWTGGLTGISITVSPTKTTSYKTLCSIAGCKSDSSLATTVTVIPKPTQPKITASNASVCLGSSSTLTATACTGGILTWTGGLTGSSITVSPTKTTSYKALCTIAGCKSDSSLATMVTVISKPAQPKITASNTNICLGSSSVLTATACTGGTLTWTGGLTGNSITVSPTKTTAYKVLCTIAGCKSDSSLATTITVISKPTQPKITASNANICLGSSSVLTATACTGGTLTWTGGLTGNSITVSPPKTTAYKVLCTIAGCTSDSSLATTVTVIAKPTQPKITSINANICVGSSSTLTAIACTGGTLTWTGGLTGNSITVSPPKTTSYKALCTITGCKSDSSLATTITVITKPTQPKITASNASICLGSSSVLTATACTGGTLTWTGGLTGNSVTVSPTKTTAYKVLCSIAGCKSDSSLATTVTVISKPVQPKIIASNANICLGSSSVLTATACTGGTLTWTGGLTGNSITVSPTKTTSYKALCNIAGCKSDSSLATTVTVITKPTQPKITASNASICVGSSSTLTATACTGGTLTWTGGLTGNSITVSPTKTTSYKTLCTIAGCKSDSSLATMVTVISKPLQPKITASNANICLGSSSVLTATACTGGTLTWTGGLTGISITVSPTKTTSYKTLCSIAGCKSDSSLATTITVLPKPVQPKITASNANICLGSTSVLTATACTGGTLTWTGGLTGSSITVSPTKTTAYKALCTIAGCKSDSSVAVTITVLPKPTQPKITVSNASICVGSSSVLTASACTGGTLTWTGGLTGSSITVSPTKTTSYKTICTIAGCKSDSSVAATVTVIAKPTQPKITANNASICLGSSSVLTATACTGGTLTWTGGLTGNSVTVSPTKTTAYKVFCTIAGCKSDSSLATTITVIAKPVQAKITASNANICLGSSSVLTATACTGGTLTWTGGLTGSSITVSPTKTTSYKALCNIAGCKSDSSLATKLTVVSKPNAPLIMSNVVCNNPVLVQWNKTLGGSLFENLYSIVSTKDGGYLLGGTSSSGIGGDKSAASKGETDFWIVKINANGTKVWDKTFGGSGSEGLESIITTSDGGFLLGGGSSSGISGDKSEASKGNYDYWVVKINANGSKLWDKSFGGGNNDFLYSMVETSDGGYLLGGTLTSKGSGGDISSSILGDSDFWLIKINRSGVKIWDKTFGGNKNESLDKILMTSDGEFLLGGSSSSGISGNKSEDTRGLDDFWVVKTNSKGEKIWDKTFGGSGYDNLSSMAMGKDGSFLLGGGSSSGASGDKSEWMKGYGDYWVIKITAEGIKVWDKTLGGSFDDNLNNILTTSDGGYLLGGNSGSGISGNRTDISKGSNDYWVIKINAEGSKLWDKAFGGNYNDNQSTMISTPDGGFIVGGSSISGISGDKSEASQGTSWDYWIVKASICNPNTGPINQKIMLVSSSGCTGTVTWSNGATTNSITVSPSTATTYTATCTVNGCVSGVSNAIKVNPDLTTTSTSSMYEAARLDANSSKPDARIEFKVFPNPATDELNVETDLDGEATFQLYNIIGQQVFESTFVKRTKIPLINLSKGSYYYLIQYQEYRKTGKVLLE</sequence>
<accession>A0ABU5RZ61</accession>
<dbReference type="PANTHER" id="PTHR42754">
    <property type="entry name" value="ENDOGLUCANASE"/>
    <property type="match status" value="1"/>
</dbReference>
<feature type="chain" id="PRO_5046826543" evidence="1">
    <location>
        <begin position="22"/>
        <end position="2313"/>
    </location>
</feature>
<dbReference type="PANTHER" id="PTHR42754:SF1">
    <property type="entry name" value="LIPOPROTEIN"/>
    <property type="match status" value="1"/>
</dbReference>
<name>A0ABU5RZ61_9BACT</name>
<evidence type="ECO:0000259" key="2">
    <source>
        <dbReference type="Pfam" id="PF18962"/>
    </source>
</evidence>
<protein>
    <submittedName>
        <fullName evidence="3">T9SS type A sorting domain-containing protein</fullName>
    </submittedName>
</protein>
<dbReference type="Proteomes" id="UP001303899">
    <property type="component" value="Unassembled WGS sequence"/>
</dbReference>
<feature type="domain" description="Secretion system C-terminal sorting" evidence="2">
    <location>
        <begin position="2243"/>
        <end position="2310"/>
    </location>
</feature>
<evidence type="ECO:0000256" key="1">
    <source>
        <dbReference type="SAM" id="SignalP"/>
    </source>
</evidence>